<evidence type="ECO:0000313" key="4">
    <source>
        <dbReference type="Proteomes" id="UP000317318"/>
    </source>
</evidence>
<dbReference type="Proteomes" id="UP000317318">
    <property type="component" value="Chromosome"/>
</dbReference>
<evidence type="ECO:0000313" key="3">
    <source>
        <dbReference type="EMBL" id="QDT36170.1"/>
    </source>
</evidence>
<reference evidence="3 4" key="1">
    <citation type="submission" date="2019-02" db="EMBL/GenBank/DDBJ databases">
        <title>Deep-cultivation of Planctomycetes and their phenomic and genomic characterization uncovers novel biology.</title>
        <authorList>
            <person name="Wiegand S."/>
            <person name="Jogler M."/>
            <person name="Boedeker C."/>
            <person name="Pinto D."/>
            <person name="Vollmers J."/>
            <person name="Rivas-Marin E."/>
            <person name="Kohn T."/>
            <person name="Peeters S.H."/>
            <person name="Heuer A."/>
            <person name="Rast P."/>
            <person name="Oberbeckmann S."/>
            <person name="Bunk B."/>
            <person name="Jeske O."/>
            <person name="Meyerdierks A."/>
            <person name="Storesund J.E."/>
            <person name="Kallscheuer N."/>
            <person name="Luecker S."/>
            <person name="Lage O.M."/>
            <person name="Pohl T."/>
            <person name="Merkel B.J."/>
            <person name="Hornburger P."/>
            <person name="Mueller R.-W."/>
            <person name="Bruemmer F."/>
            <person name="Labrenz M."/>
            <person name="Spormann A.M."/>
            <person name="Op den Camp H."/>
            <person name="Overmann J."/>
            <person name="Amann R."/>
            <person name="Jetten M.S.M."/>
            <person name="Mascher T."/>
            <person name="Medema M.H."/>
            <person name="Devos D.P."/>
            <person name="Kaster A.-K."/>
            <person name="Ovreas L."/>
            <person name="Rohde M."/>
            <person name="Galperin M.Y."/>
            <person name="Jogler C."/>
        </authorList>
    </citation>
    <scope>NUCLEOTIDE SEQUENCE [LARGE SCALE GENOMIC DNA]</scope>
    <source>
        <strain evidence="3 4">Pan189</strain>
    </source>
</reference>
<sequence>MSLQGSLRNAVGSVPRKIARDAADRYLANAVDSQLAQQRTLRRVVALNAGSDLSRDLRLDELRTVDELKSRPVSSFDAFQPYVRRVLQGELGAMLGPKNQLLMFSQSSGTTADSKFIPVTKPFITDYRAGWQIWGIRALDSYPAISLGSILQLSSDHDRFRSEGGIPCGNISGLVAKLQNPLVRTMYCVPRIVAKIRDPELKTYVTLRLALADSNVRLVATANPSTLIQLAKAADRNAERLIRDIYDGTCWGAAALPSAVGRRLAWRMSRPDTARARKLEAIFRATDGLAPKYIWPQLQLVGVWTGGCAGMYLPELRELYGPLPIRDHGLHASEGRMTIPLDDNRSDGLLDVGSHVFEFIPEREYESEQPTTLQPHELEVGQDYYILLTTASGLTRYDICDVVRCTGFLGTTPLLEFRHKGAHISNITGEKLTESQAVEAVGHASRRLGIDVGQFSIAPAWGDPPGYRLVLEGGTAVEKTLPIAVDTALQRLNTEYRDKRQSGRLTTLQAETLPPGTWRRFARRRQDDTGASVEQYKHPFLSPDFRFIERIRASAAGALAIDPEFPRPHVGPAEVSA</sequence>
<dbReference type="InterPro" id="IPR004993">
    <property type="entry name" value="GH3"/>
</dbReference>
<dbReference type="KEGG" id="svp:Pan189_05250"/>
<keyword evidence="4" id="KW-1185">Reference proteome</keyword>
<dbReference type="InterPro" id="IPR055378">
    <property type="entry name" value="GH3_C"/>
</dbReference>
<protein>
    <submittedName>
        <fullName evidence="3">GH3 auxin-responsive promoter</fullName>
    </submittedName>
</protein>
<proteinExistence type="predicted"/>
<dbReference type="RefSeq" id="WP_145366076.1">
    <property type="nucleotide sequence ID" value="NZ_CP036268.1"/>
</dbReference>
<dbReference type="EMBL" id="CP036268">
    <property type="protein sequence ID" value="QDT36170.1"/>
    <property type="molecule type" value="Genomic_DNA"/>
</dbReference>
<dbReference type="GO" id="GO:0016881">
    <property type="term" value="F:acid-amino acid ligase activity"/>
    <property type="evidence" value="ECO:0007669"/>
    <property type="project" value="TreeGrafter"/>
</dbReference>
<dbReference type="AlphaFoldDB" id="A0A517QX70"/>
<dbReference type="PANTHER" id="PTHR31901">
    <property type="entry name" value="GH3 DOMAIN-CONTAINING PROTEIN"/>
    <property type="match status" value="1"/>
</dbReference>
<dbReference type="OrthoDB" id="614636at2"/>
<feature type="domain" description="GH3 C-terminal" evidence="2">
    <location>
        <begin position="436"/>
        <end position="542"/>
    </location>
</feature>
<evidence type="ECO:0000259" key="2">
    <source>
        <dbReference type="Pfam" id="PF23572"/>
    </source>
</evidence>
<dbReference type="Pfam" id="PF23571">
    <property type="entry name" value="GH3_M"/>
    <property type="match status" value="1"/>
</dbReference>
<feature type="domain" description="GH3 middle" evidence="1">
    <location>
        <begin position="353"/>
        <end position="420"/>
    </location>
</feature>
<dbReference type="InterPro" id="IPR055377">
    <property type="entry name" value="GH3_M"/>
</dbReference>
<dbReference type="PANTHER" id="PTHR31901:SF9">
    <property type="entry name" value="GH3 DOMAIN-CONTAINING PROTEIN"/>
    <property type="match status" value="1"/>
</dbReference>
<evidence type="ECO:0000259" key="1">
    <source>
        <dbReference type="Pfam" id="PF23571"/>
    </source>
</evidence>
<dbReference type="GO" id="GO:0005737">
    <property type="term" value="C:cytoplasm"/>
    <property type="evidence" value="ECO:0007669"/>
    <property type="project" value="TreeGrafter"/>
</dbReference>
<organism evidence="3 4">
    <name type="scientific">Stratiformator vulcanicus</name>
    <dbReference type="NCBI Taxonomy" id="2527980"/>
    <lineage>
        <taxon>Bacteria</taxon>
        <taxon>Pseudomonadati</taxon>
        <taxon>Planctomycetota</taxon>
        <taxon>Planctomycetia</taxon>
        <taxon>Planctomycetales</taxon>
        <taxon>Planctomycetaceae</taxon>
        <taxon>Stratiformator</taxon>
    </lineage>
</organism>
<dbReference type="Pfam" id="PF23572">
    <property type="entry name" value="GH3_C"/>
    <property type="match status" value="1"/>
</dbReference>
<dbReference type="Pfam" id="PF03321">
    <property type="entry name" value="GH3"/>
    <property type="match status" value="1"/>
</dbReference>
<accession>A0A517QX70</accession>
<gene>
    <name evidence="3" type="ORF">Pan189_05250</name>
</gene>
<name>A0A517QX70_9PLAN</name>